<dbReference type="EMBL" id="KM101117">
    <property type="protein sequence ID" value="AIK68842.1"/>
    <property type="molecule type" value="Genomic_DNA"/>
</dbReference>
<sequence>MRGYQSLSRRPAYHSTGVHGGVRIGRMSPDKLPVLPTVDKRRTQVPAPDPESVARLQSATAELRRLADIARNLPTVVTVHERYGQPPGDLAYTPIEAWTPQQVAIGQAWLRNEMAKDWWHAQAAAAQ</sequence>
<accession>A0A076YP86</accession>
<reference evidence="2 3" key="1">
    <citation type="submission" date="2014-06" db="EMBL/GenBank/DDBJ databases">
        <authorList>
            <person name="Pfaffle P.K."/>
            <person name="Tobiason D.M."/>
            <person name="Arnold K."/>
            <person name="Ash A."/>
            <person name="Austin Q."/>
            <person name="Brahm K."/>
            <person name="Carberry B."/>
            <person name="Grant J."/>
            <person name="Leckie K."/>
            <person name="Meder A."/>
            <person name="Newsom A."/>
            <person name="Reinecke M."/>
            <person name="Rognrud K."/>
            <person name="Serrano M.G."/>
            <person name="Buck G."/>
            <person name="Lee V."/>
            <person name="Wang Y."/>
            <person name="Carvalho R."/>
            <person name="Voegtly L."/>
            <person name="Shi R."/>
            <person name="Duckworth R."/>
            <person name="Johnson A."/>
            <person name="Loviza R."/>
            <person name="Walstead R."/>
            <person name="Shah Z."/>
            <person name="Kiflezghi M."/>
            <person name="Wade K."/>
            <person name="Anders K.R."/>
            <person name="Braun M.A."/>
            <person name="Delesalle V.A."/>
            <person name="Hughes L.E."/>
            <person name="Ware V.C."/>
            <person name="Bradley K.W."/>
            <person name="Barker L.P."/>
            <person name="Asai D.J."/>
            <person name="Bowman C.A."/>
            <person name="Russell D.A."/>
            <person name="Pope W.H."/>
            <person name="Jacobs-Sera D."/>
            <person name="Hendrix R.W."/>
            <person name="Hatfull G.F."/>
        </authorList>
    </citation>
    <scope>NUCLEOTIDE SEQUENCE [LARGE SCALE GENOMIC DNA]</scope>
</reference>
<evidence type="ECO:0000313" key="3">
    <source>
        <dbReference type="Proteomes" id="UP000230449"/>
    </source>
</evidence>
<dbReference type="Proteomes" id="UP000230449">
    <property type="component" value="Segment"/>
</dbReference>
<name>A0A076YP86_9CAUD</name>
<evidence type="ECO:0000256" key="1">
    <source>
        <dbReference type="SAM" id="MobiDB-lite"/>
    </source>
</evidence>
<gene>
    <name evidence="2" type="ORF">PBI_LIZLEMON_68</name>
</gene>
<organism evidence="2 3">
    <name type="scientific">Mycobacterium phage LizLemon</name>
    <dbReference type="NCBI Taxonomy" id="1527533"/>
    <lineage>
        <taxon>Viruses</taxon>
        <taxon>Duplodnaviria</taxon>
        <taxon>Heunggongvirae</taxon>
        <taxon>Uroviricota</taxon>
        <taxon>Caudoviricetes</taxon>
        <taxon>Bclasvirinae</taxon>
        <taxon>Rosebushvirus</taxon>
        <taxon>Rosebushvirus rosebush</taxon>
    </lineage>
</organism>
<evidence type="ECO:0000313" key="2">
    <source>
        <dbReference type="EMBL" id="AIK68842.1"/>
    </source>
</evidence>
<proteinExistence type="predicted"/>
<feature type="region of interest" description="Disordered" evidence="1">
    <location>
        <begin position="1"/>
        <end position="31"/>
    </location>
</feature>
<protein>
    <submittedName>
        <fullName evidence="2">Uncharacterized protein</fullName>
    </submittedName>
</protein>